<sequence>MANVSEGFKNVFLAGIGAMAITGEKAKEMVDVMIAKGEITVEQGKDINYELKRKAANGAAQARDAALEARMSFMNEEERAAFVAKAAEVAEKLNAKDAQAQANEVVEVEVEASEDKAEGAE</sequence>
<keyword evidence="2" id="KW-1185">Reference proteome</keyword>
<dbReference type="AlphaFoldDB" id="A0A172RXV3"/>
<dbReference type="KEGG" id="ddt:AAY81_04760"/>
<dbReference type="STRING" id="79604.AAY81_04760"/>
<protein>
    <submittedName>
        <fullName evidence="1">Polyhydroxyalkanoate synthesis regulator phasin</fullName>
    </submittedName>
</protein>
<dbReference type="EMBL" id="FOEC01000017">
    <property type="protein sequence ID" value="SEP00217.1"/>
    <property type="molecule type" value="Genomic_DNA"/>
</dbReference>
<dbReference type="Proteomes" id="UP000182975">
    <property type="component" value="Unassembled WGS sequence"/>
</dbReference>
<dbReference type="OrthoDB" id="2134917at2"/>
<accession>A0A172RXV3</accession>
<dbReference type="RefSeq" id="WP_066662031.1">
    <property type="nucleotide sequence ID" value="NZ_CP011402.1"/>
</dbReference>
<proteinExistence type="predicted"/>
<gene>
    <name evidence="1" type="ORF">SAMN02910314_01881</name>
</gene>
<reference evidence="2" key="1">
    <citation type="submission" date="2016-10" db="EMBL/GenBank/DDBJ databases">
        <authorList>
            <person name="Varghese N."/>
        </authorList>
    </citation>
    <scope>NUCLEOTIDE SEQUENCE [LARGE SCALE GENOMIC DNA]</scope>
    <source>
        <strain evidence="2">DSM 21843</strain>
    </source>
</reference>
<organism evidence="1 2">
    <name type="scientific">Denitrobacterium detoxificans</name>
    <dbReference type="NCBI Taxonomy" id="79604"/>
    <lineage>
        <taxon>Bacteria</taxon>
        <taxon>Bacillati</taxon>
        <taxon>Actinomycetota</taxon>
        <taxon>Coriobacteriia</taxon>
        <taxon>Eggerthellales</taxon>
        <taxon>Eggerthellaceae</taxon>
        <taxon>Denitrobacterium</taxon>
    </lineage>
</organism>
<name>A0A172RXV3_9ACTN</name>
<evidence type="ECO:0000313" key="1">
    <source>
        <dbReference type="EMBL" id="SEP00217.1"/>
    </source>
</evidence>
<dbReference type="PATRIC" id="fig|79604.3.peg.968"/>
<evidence type="ECO:0000313" key="2">
    <source>
        <dbReference type="Proteomes" id="UP000182975"/>
    </source>
</evidence>